<name>A0A839HCY8_9GAMM</name>
<dbReference type="Proteomes" id="UP000548632">
    <property type="component" value="Unassembled WGS sequence"/>
</dbReference>
<reference evidence="1 2" key="1">
    <citation type="journal article" date="2020" name="Arch. Microbiol.">
        <title>The genome sequence of the giant phototrophic gammaproteobacterium Thiospirillum jenense gives insight into its physiological properties and phylogenetic relationships.</title>
        <authorList>
            <person name="Imhoff J.F."/>
            <person name="Meyer T.E."/>
            <person name="Kyndt J.A."/>
        </authorList>
    </citation>
    <scope>NUCLEOTIDE SEQUENCE [LARGE SCALE GENOMIC DNA]</scope>
    <source>
        <strain evidence="1 2">DSM 216</strain>
    </source>
</reference>
<evidence type="ECO:0000313" key="1">
    <source>
        <dbReference type="EMBL" id="MBB1126815.1"/>
    </source>
</evidence>
<accession>A0A839HCY8</accession>
<sequence length="95" mass="10835">MPANISNYHERLVLDRIREVLMVPDNTIVSLSQNVVEDLACIALNQLPPRYVRHAVDFVDHLTDAECDRLHQEVKDAVDFAIDTLRRRGQARADG</sequence>
<evidence type="ECO:0000313" key="2">
    <source>
        <dbReference type="Proteomes" id="UP000548632"/>
    </source>
</evidence>
<protein>
    <submittedName>
        <fullName evidence="1">Late competence development ComFB family protein</fullName>
    </submittedName>
</protein>
<dbReference type="RefSeq" id="WP_182584444.1">
    <property type="nucleotide sequence ID" value="NZ_JABVCQ010000026.1"/>
</dbReference>
<keyword evidence="2" id="KW-1185">Reference proteome</keyword>
<dbReference type="InterPro" id="IPR019657">
    <property type="entry name" value="ComFB"/>
</dbReference>
<organism evidence="1 2">
    <name type="scientific">Thiospirillum jenense</name>
    <dbReference type="NCBI Taxonomy" id="1653858"/>
    <lineage>
        <taxon>Bacteria</taxon>
        <taxon>Pseudomonadati</taxon>
        <taxon>Pseudomonadota</taxon>
        <taxon>Gammaproteobacteria</taxon>
        <taxon>Chromatiales</taxon>
        <taxon>Chromatiaceae</taxon>
        <taxon>Thiospirillum</taxon>
    </lineage>
</organism>
<proteinExistence type="predicted"/>
<dbReference type="Pfam" id="PF10719">
    <property type="entry name" value="ComFB"/>
    <property type="match status" value="1"/>
</dbReference>
<dbReference type="AlphaFoldDB" id="A0A839HCY8"/>
<comment type="caution">
    <text evidence="1">The sequence shown here is derived from an EMBL/GenBank/DDBJ whole genome shotgun (WGS) entry which is preliminary data.</text>
</comment>
<gene>
    <name evidence="1" type="ORF">HUK38_11335</name>
</gene>
<dbReference type="EMBL" id="JABVCQ010000026">
    <property type="protein sequence ID" value="MBB1126815.1"/>
    <property type="molecule type" value="Genomic_DNA"/>
</dbReference>